<dbReference type="Gene3D" id="3.40.50.300">
    <property type="entry name" value="P-loop containing nucleotide triphosphate hydrolases"/>
    <property type="match status" value="1"/>
</dbReference>
<protein>
    <recommendedName>
        <fullName evidence="1">ADP-ribosyl cyclase/cyclic ADP-ribose hydrolase</fullName>
        <ecNumber evidence="1">3.2.2.6</ecNumber>
    </recommendedName>
</protein>
<dbReference type="SUPFAM" id="SSF46785">
    <property type="entry name" value="Winged helix' DNA-binding domain"/>
    <property type="match status" value="1"/>
</dbReference>
<evidence type="ECO:0000313" key="10">
    <source>
        <dbReference type="EMBL" id="KAK4598119.1"/>
    </source>
</evidence>
<evidence type="ECO:0000256" key="4">
    <source>
        <dbReference type="ARBA" id="ARBA00022801"/>
    </source>
</evidence>
<dbReference type="InterPro" id="IPR032675">
    <property type="entry name" value="LRR_dom_sf"/>
</dbReference>
<accession>A0AAN7J3H5</accession>
<evidence type="ECO:0000256" key="7">
    <source>
        <dbReference type="ARBA" id="ARBA00047304"/>
    </source>
</evidence>
<keyword evidence="11" id="KW-1185">Reference proteome</keyword>
<dbReference type="PANTHER" id="PTHR11017:SF570">
    <property type="entry name" value="DISEASE RESISTANCE PROTEIN (TIR-NBS CLASS)-RELATED"/>
    <property type="match status" value="1"/>
</dbReference>
<evidence type="ECO:0000256" key="3">
    <source>
        <dbReference type="ARBA" id="ARBA00022737"/>
    </source>
</evidence>
<dbReference type="InterPro" id="IPR000157">
    <property type="entry name" value="TIR_dom"/>
</dbReference>
<comment type="caution">
    <text evidence="10">The sequence shown here is derived from an EMBL/GenBank/DDBJ whole genome shotgun (WGS) entry which is preliminary data.</text>
</comment>
<dbReference type="EMBL" id="JAXUIC010000003">
    <property type="protein sequence ID" value="KAK4598119.1"/>
    <property type="molecule type" value="Genomic_DNA"/>
</dbReference>
<feature type="compositionally biased region" description="Acidic residues" evidence="8">
    <location>
        <begin position="1079"/>
        <end position="1099"/>
    </location>
</feature>
<dbReference type="InterPro" id="IPR002182">
    <property type="entry name" value="NB-ARC"/>
</dbReference>
<dbReference type="Gene3D" id="3.40.50.10140">
    <property type="entry name" value="Toll/interleukin-1 receptor homology (TIR) domain"/>
    <property type="match status" value="1"/>
</dbReference>
<proteinExistence type="predicted"/>
<evidence type="ECO:0000259" key="9">
    <source>
        <dbReference type="PROSITE" id="PS50104"/>
    </source>
</evidence>
<dbReference type="AlphaFoldDB" id="A0AAN7J3H5"/>
<dbReference type="SUPFAM" id="SSF52058">
    <property type="entry name" value="L domain-like"/>
    <property type="match status" value="1"/>
</dbReference>
<dbReference type="Gene3D" id="3.80.10.10">
    <property type="entry name" value="Ribonuclease Inhibitor"/>
    <property type="match status" value="1"/>
</dbReference>
<dbReference type="SMART" id="SM00382">
    <property type="entry name" value="AAA"/>
    <property type="match status" value="1"/>
</dbReference>
<keyword evidence="5" id="KW-0611">Plant defense</keyword>
<evidence type="ECO:0000256" key="1">
    <source>
        <dbReference type="ARBA" id="ARBA00011982"/>
    </source>
</evidence>
<evidence type="ECO:0000256" key="5">
    <source>
        <dbReference type="ARBA" id="ARBA00022821"/>
    </source>
</evidence>
<dbReference type="FunFam" id="3.40.50.10140:FF:000007">
    <property type="entry name" value="Disease resistance protein (TIR-NBS-LRR class)"/>
    <property type="match status" value="1"/>
</dbReference>
<dbReference type="Proteomes" id="UP001324115">
    <property type="component" value="Unassembled WGS sequence"/>
</dbReference>
<dbReference type="SUPFAM" id="SSF52540">
    <property type="entry name" value="P-loop containing nucleoside triphosphate hydrolases"/>
    <property type="match status" value="1"/>
</dbReference>
<dbReference type="GO" id="GO:0007165">
    <property type="term" value="P:signal transduction"/>
    <property type="evidence" value="ECO:0007669"/>
    <property type="project" value="InterPro"/>
</dbReference>
<dbReference type="SMART" id="SM00255">
    <property type="entry name" value="TIR"/>
    <property type="match status" value="1"/>
</dbReference>
<comment type="catalytic activity">
    <reaction evidence="7">
        <text>NAD(+) + H2O = ADP-D-ribose + nicotinamide + H(+)</text>
        <dbReference type="Rhea" id="RHEA:16301"/>
        <dbReference type="ChEBI" id="CHEBI:15377"/>
        <dbReference type="ChEBI" id="CHEBI:15378"/>
        <dbReference type="ChEBI" id="CHEBI:17154"/>
        <dbReference type="ChEBI" id="CHEBI:57540"/>
        <dbReference type="ChEBI" id="CHEBI:57967"/>
        <dbReference type="EC" id="3.2.2.6"/>
    </reaction>
    <physiologicalReaction direction="left-to-right" evidence="7">
        <dbReference type="Rhea" id="RHEA:16302"/>
    </physiologicalReaction>
</comment>
<dbReference type="PANTHER" id="PTHR11017">
    <property type="entry name" value="LEUCINE-RICH REPEAT-CONTAINING PROTEIN"/>
    <property type="match status" value="1"/>
</dbReference>
<dbReference type="PROSITE" id="PS50104">
    <property type="entry name" value="TIR"/>
    <property type="match status" value="1"/>
</dbReference>
<dbReference type="Pfam" id="PF23282">
    <property type="entry name" value="WHD_ROQ1"/>
    <property type="match status" value="1"/>
</dbReference>
<keyword evidence="4" id="KW-0378">Hydrolase</keyword>
<dbReference type="SUPFAM" id="SSF52200">
    <property type="entry name" value="Toll/Interleukin receptor TIR domain"/>
    <property type="match status" value="1"/>
</dbReference>
<keyword evidence="6" id="KW-0520">NAD</keyword>
<organism evidence="10 11">
    <name type="scientific">Quercus rubra</name>
    <name type="common">Northern red oak</name>
    <name type="synonym">Quercus borealis</name>
    <dbReference type="NCBI Taxonomy" id="3512"/>
    <lineage>
        <taxon>Eukaryota</taxon>
        <taxon>Viridiplantae</taxon>
        <taxon>Streptophyta</taxon>
        <taxon>Embryophyta</taxon>
        <taxon>Tracheophyta</taxon>
        <taxon>Spermatophyta</taxon>
        <taxon>Magnoliopsida</taxon>
        <taxon>eudicotyledons</taxon>
        <taxon>Gunneridae</taxon>
        <taxon>Pentapetalae</taxon>
        <taxon>rosids</taxon>
        <taxon>fabids</taxon>
        <taxon>Fagales</taxon>
        <taxon>Fagaceae</taxon>
        <taxon>Quercus</taxon>
    </lineage>
</organism>
<evidence type="ECO:0000256" key="8">
    <source>
        <dbReference type="SAM" id="MobiDB-lite"/>
    </source>
</evidence>
<dbReference type="InterPro" id="IPR035897">
    <property type="entry name" value="Toll_tir_struct_dom_sf"/>
</dbReference>
<dbReference type="GO" id="GO:0061809">
    <property type="term" value="F:NAD+ nucleosidase activity, cyclic ADP-ribose generating"/>
    <property type="evidence" value="ECO:0007669"/>
    <property type="project" value="UniProtKB-EC"/>
</dbReference>
<reference evidence="10 11" key="1">
    <citation type="journal article" date="2023" name="G3 (Bethesda)">
        <title>A haplotype-resolved chromosome-scale genome for Quercus rubra L. provides insights into the genetics of adaptive traits for red oak species.</title>
        <authorList>
            <person name="Kapoor B."/>
            <person name="Jenkins J."/>
            <person name="Schmutz J."/>
            <person name="Zhebentyayeva T."/>
            <person name="Kuelheim C."/>
            <person name="Coggeshall M."/>
            <person name="Heim C."/>
            <person name="Lasky J.R."/>
            <person name="Leites L."/>
            <person name="Islam-Faridi N."/>
            <person name="Romero-Severson J."/>
            <person name="DeLeo V.L."/>
            <person name="Lucas S.M."/>
            <person name="Lazic D."/>
            <person name="Gailing O."/>
            <person name="Carlson J."/>
            <person name="Staton M."/>
        </authorList>
    </citation>
    <scope>NUCLEOTIDE SEQUENCE [LARGE SCALE GENOMIC DNA]</scope>
    <source>
        <strain evidence="10">Pseudo-F2</strain>
    </source>
</reference>
<dbReference type="InterPro" id="IPR042197">
    <property type="entry name" value="Apaf_helical"/>
</dbReference>
<dbReference type="FunFam" id="1.10.8.430:FF:000002">
    <property type="entry name" value="Disease resistance protein (TIR-NBS-LRR class)"/>
    <property type="match status" value="1"/>
</dbReference>
<name>A0AAN7J3H5_QUERU</name>
<dbReference type="PRINTS" id="PR00364">
    <property type="entry name" value="DISEASERSIST"/>
</dbReference>
<dbReference type="GO" id="GO:0043531">
    <property type="term" value="F:ADP binding"/>
    <property type="evidence" value="ECO:0007669"/>
    <property type="project" value="InterPro"/>
</dbReference>
<evidence type="ECO:0000313" key="11">
    <source>
        <dbReference type="Proteomes" id="UP001324115"/>
    </source>
</evidence>
<sequence>MALVTREGASSSSFTHQSKKFDVFLSFRGEDTRLGFIGHLYKTLCQRGINTFIDDSLQRGEEISASLLKIIESSRISIIVFSENYASSTWCLDELAKIVECKNNDHLVRPIFYNVDPSEVRNQKGKYGKALLKHQKKLKDNKKLQSWRKALCEAANISGWHYKHDCTEFEFIQEIVEEISNFKLNRMPLFVAQYPIGINSSVEAIILQLEIGSDDVRMLGMYGPSGVGKTTIAKAVYNKILDHFERSHFLENVRDKSGTFDGITQLQEILLCETLGMNGQLKVCSESKGTIAIENILRNKRILLILDDVDKLYQIERLIGGCDWLASGSRIIITTTNKHFLQTLRIRHSTYKVKELDDHEALELFSMHAFHKNKPEEDYSELTDQVICYAKGLPLALSIIGANLQGRSEMEWKSALDKYKMIPDKDIQKVLQVSYQGLDEMEQDIFLDLACFFKGLYKDYVVDILNSCNLYPVIGIKNLIDKCLITVDQFNKLWMHDLLQQMGKEIVRQESPQIPGLRSRLWCYEDAFEVLTEDKGSHNIRGITMVSPKPTKLQLKANCFEKMGNLKFLLVSNVDTCGDLEYLPNGLRVLDWSRFPSSSLPSNFRPHNLVVLNMPQSPVILDKIFESTQYKSLTYMNFRSCLDLGGCFEFRILPSFISMKSLKLLNLYGCKRVKRLPDIPQEMKILKYLCLSGTSIRELPPSFRNLTGLERLDFGSFLNFCHLPRSIYQLQHLRVLSLHEYDSVGVGTYNWQHYLSNYGFPRLNFLKKLTSCFTPPKKCLLSSSEDLCLQESIVKFSRLQYLRIRDSKFLQKIPKLPESIRAVYAINCISLKSESVRELFHQFRRKLELPQNTKYGDNILMDSQGDNILMDSHSQRKLPHQIDYSSKIDYSLSNLYRPSHSLHEFLMDYTRDCGEVYDIVVTGKKIPKWFNHQSIESSKSFWIGPEFPTIAVCLAFHLVPLKDSDANNDKYNSVRDDEINWQCHVNIFTNGHTQPFTLENNFDYMKCDHLWFRGVFHSQLQQYFRNKMQGDRNLVEVSCKISWWSSRNGKFAPVIARMGVHAECICHPPNSVIINDNSENVDDNSDYSENVDDSSDDNETVLAPLLSPFSTSSGTISSAFKQ</sequence>
<evidence type="ECO:0000256" key="2">
    <source>
        <dbReference type="ARBA" id="ARBA00022614"/>
    </source>
</evidence>
<dbReference type="Pfam" id="PF00931">
    <property type="entry name" value="NB-ARC"/>
    <property type="match status" value="1"/>
</dbReference>
<feature type="domain" description="TIR" evidence="9">
    <location>
        <begin position="19"/>
        <end position="183"/>
    </location>
</feature>
<dbReference type="Pfam" id="PF01582">
    <property type="entry name" value="TIR"/>
    <property type="match status" value="1"/>
</dbReference>
<keyword evidence="2" id="KW-0433">Leucine-rich repeat</keyword>
<gene>
    <name evidence="10" type="ORF">RGQ29_015564</name>
</gene>
<dbReference type="InterPro" id="IPR003593">
    <property type="entry name" value="AAA+_ATPase"/>
</dbReference>
<keyword evidence="3" id="KW-0677">Repeat</keyword>
<dbReference type="EC" id="3.2.2.6" evidence="1"/>
<dbReference type="Gene3D" id="1.10.8.430">
    <property type="entry name" value="Helical domain of apoptotic protease-activating factors"/>
    <property type="match status" value="1"/>
</dbReference>
<dbReference type="InterPro" id="IPR036390">
    <property type="entry name" value="WH_DNA-bd_sf"/>
</dbReference>
<dbReference type="GO" id="GO:0006952">
    <property type="term" value="P:defense response"/>
    <property type="evidence" value="ECO:0007669"/>
    <property type="project" value="UniProtKB-KW"/>
</dbReference>
<dbReference type="InterPro" id="IPR044974">
    <property type="entry name" value="Disease_R_plants"/>
</dbReference>
<evidence type="ECO:0000256" key="6">
    <source>
        <dbReference type="ARBA" id="ARBA00023027"/>
    </source>
</evidence>
<dbReference type="InterPro" id="IPR027417">
    <property type="entry name" value="P-loop_NTPase"/>
</dbReference>
<dbReference type="InterPro" id="IPR058192">
    <property type="entry name" value="WHD_ROQ1-like"/>
</dbReference>
<feature type="region of interest" description="Disordered" evidence="8">
    <location>
        <begin position="1076"/>
        <end position="1100"/>
    </location>
</feature>